<keyword evidence="2" id="KW-1185">Reference proteome</keyword>
<dbReference type="Proteomes" id="UP000005566">
    <property type="component" value="Unassembled WGS sequence"/>
</dbReference>
<protein>
    <submittedName>
        <fullName evidence="1">Uncharacterized protein</fullName>
    </submittedName>
</protein>
<proteinExistence type="predicted"/>
<comment type="caution">
    <text evidence="1">The sequence shown here is derived from an EMBL/GenBank/DDBJ whole genome shotgun (WGS) entry which is preliminary data.</text>
</comment>
<dbReference type="STRING" id="1086011.HJ01_03335"/>
<dbReference type="AlphaFoldDB" id="H7FW09"/>
<evidence type="ECO:0000313" key="2">
    <source>
        <dbReference type="Proteomes" id="UP000005566"/>
    </source>
</evidence>
<dbReference type="PATRIC" id="fig|1086011.3.peg.3266"/>
<evidence type="ECO:0000313" key="1">
    <source>
        <dbReference type="EMBL" id="EIA07330.1"/>
    </source>
</evidence>
<sequence>MYELKCCYEYKIRRAGDHGSVCVGYMLKNEAASVFKMFHFIVFHSGTHHN</sequence>
<gene>
    <name evidence="1" type="ORF">HJ01_03335</name>
</gene>
<accession>H7FW09</accession>
<organism evidence="1 2">
    <name type="scientific">Flavobacterium frigoris (strain PS1)</name>
    <dbReference type="NCBI Taxonomy" id="1086011"/>
    <lineage>
        <taxon>Bacteria</taxon>
        <taxon>Pseudomonadati</taxon>
        <taxon>Bacteroidota</taxon>
        <taxon>Flavobacteriia</taxon>
        <taxon>Flavobacteriales</taxon>
        <taxon>Flavobacteriaceae</taxon>
        <taxon>Flavobacterium</taxon>
    </lineage>
</organism>
<name>H7FW09_FLAFP</name>
<dbReference type="EMBL" id="AHKF01000030">
    <property type="protein sequence ID" value="EIA07330.1"/>
    <property type="molecule type" value="Genomic_DNA"/>
</dbReference>
<reference evidence="1 2" key="1">
    <citation type="journal article" date="2014" name="Acta Crystallogr. D">
        <title>Structure-based characterization and antifreeze properties of a hyperactive ice-binding protein from the Antarctic bacterium Flavobacterium frigoris PS1.</title>
        <authorList>
            <person name="Do H."/>
            <person name="Kim S.J."/>
            <person name="Kim H.J."/>
            <person name="Lee J.H."/>
        </authorList>
    </citation>
    <scope>NUCLEOTIDE SEQUENCE [LARGE SCALE GENOMIC DNA]</scope>
    <source>
        <strain evidence="1 2">PS1</strain>
    </source>
</reference>